<accession>A0A6M7WYK8</accession>
<reference evidence="1 2" key="1">
    <citation type="submission" date="2018-10" db="EMBL/GenBank/DDBJ databases">
        <authorList>
            <person name="Perry B.J."/>
            <person name="Sullivan J.T."/>
            <person name="Murphy R.J.T."/>
            <person name="Ramsay J.P."/>
            <person name="Ronson C.W."/>
        </authorList>
    </citation>
    <scope>NUCLEOTIDE SEQUENCE [LARGE SCALE GENOMIC DNA]</scope>
    <source>
        <strain evidence="1 2">R88b</strain>
    </source>
</reference>
<dbReference type="GeneID" id="66686130"/>
<name>A0A6M7WYK8_RHILI</name>
<gene>
    <name evidence="1" type="ORF">EB235_32655</name>
</gene>
<dbReference type="AlphaFoldDB" id="A0A6M7WYK8"/>
<dbReference type="Proteomes" id="UP000503017">
    <property type="component" value="Chromosome"/>
</dbReference>
<sequence>MNIAWGARLSSETKGLDVIGIRALDQNIEASLTNGLTTISIRARYISVLPWAIGQYFVHESAGGRVRHDKDALAVHLNRVRFLVLAATFVDEGASRIGTMGSDFYLDEMATLVTGKTVRMPDVGNLAVLATYFGPASALGFVESRPGSSGLPFGLSARGTAMYQERSKALGSSRLVDLLRDGGDLDYDTAREAVSAFSLARIADFGREVDLLREAFEQPWVPGSSIAAKLVAQAYQRMIDTRSWLHRELEVEPASASELIARNYDRAVLEGADGIELEWASFEWHRRVHFALELLLAAMTRTLLDDGSMSVAQLIAIWSSHAVASEPLTDHWNSPVDVAALTVQPGAFSGGLLRPADFHLEPHIQAIRAFEILVTQARDAQSIGVVPGASSGASAPSARAIQLVAAGTGTLGAVLRAICDECVAQRHIANTMRKMGNHQDCSLRFYPEGPVLVPTDIDFSPNYSGSRLQNTMRILGDIGMLNIGSGGVIAADVVG</sequence>
<protein>
    <submittedName>
        <fullName evidence="1">Uncharacterized protein</fullName>
    </submittedName>
</protein>
<organism evidence="1 2">
    <name type="scientific">Mesorhizobium loti R88b</name>
    <dbReference type="NCBI Taxonomy" id="935548"/>
    <lineage>
        <taxon>Bacteria</taxon>
        <taxon>Pseudomonadati</taxon>
        <taxon>Pseudomonadota</taxon>
        <taxon>Alphaproteobacteria</taxon>
        <taxon>Hyphomicrobiales</taxon>
        <taxon>Phyllobacteriaceae</taxon>
        <taxon>Mesorhizobium</taxon>
    </lineage>
</organism>
<evidence type="ECO:0000313" key="2">
    <source>
        <dbReference type="Proteomes" id="UP000503017"/>
    </source>
</evidence>
<evidence type="ECO:0000313" key="1">
    <source>
        <dbReference type="EMBL" id="QKD05649.1"/>
    </source>
</evidence>
<dbReference type="EMBL" id="CP033367">
    <property type="protein sequence ID" value="QKD05649.1"/>
    <property type="molecule type" value="Genomic_DNA"/>
</dbReference>
<proteinExistence type="predicted"/>
<dbReference type="RefSeq" id="WP_027033394.1">
    <property type="nucleotide sequence ID" value="NZ_CP033367.1"/>
</dbReference>